<reference evidence="1" key="1">
    <citation type="submission" date="2013-08" db="EMBL/GenBank/DDBJ databases">
        <title>Two distinct conjugal transfer systems on Streptomyces plasmid pZL1.</title>
        <authorList>
            <person name="Zhao L."/>
            <person name="Zhong L."/>
            <person name="Qin Z."/>
        </authorList>
    </citation>
    <scope>NUCLEOTIDE SEQUENCE</scope>
    <source>
        <strain evidence="1">14R-10</strain>
        <plasmid evidence="1">pZL1</plasmid>
    </source>
</reference>
<dbReference type="AlphaFoldDB" id="W0FTM9"/>
<name>W0FTM9_9ACTN</name>
<sequence>MGGPPPLPSPRRHEDSMTQRLRACAAAVQLTSQSIAAVRRATAASPGAGLPELIHTVLRCHLQTHPATEEHQALVSELFGRSPGDIWALWAGLQQPHAYTEAAYCPAENGPATLCLSVEHHYGAHSWQVDPLAPVQLTAFHRVVAA</sequence>
<accession>W0FTM9</accession>
<geneLocation type="plasmid" evidence="1">
    <name>pZL1</name>
</geneLocation>
<dbReference type="EMBL" id="KF501372">
    <property type="protein sequence ID" value="AHF46190.1"/>
    <property type="molecule type" value="Genomic_DNA"/>
</dbReference>
<gene>
    <name evidence="1" type="ORF">pZL1.25c</name>
</gene>
<proteinExistence type="predicted"/>
<evidence type="ECO:0000313" key="1">
    <source>
        <dbReference type="EMBL" id="AHF46190.1"/>
    </source>
</evidence>
<organism evidence="1">
    <name type="scientific">Streptomyces sp. 14R-10</name>
    <dbReference type="NCBI Taxonomy" id="1442159"/>
    <lineage>
        <taxon>Bacteria</taxon>
        <taxon>Bacillati</taxon>
        <taxon>Actinomycetota</taxon>
        <taxon>Actinomycetes</taxon>
        <taxon>Kitasatosporales</taxon>
        <taxon>Streptomycetaceae</taxon>
        <taxon>Streptomyces</taxon>
    </lineage>
</organism>
<keyword evidence="1" id="KW-0614">Plasmid</keyword>
<protein>
    <submittedName>
        <fullName evidence="1">Uncharacterized protein</fullName>
    </submittedName>
</protein>